<dbReference type="Proteomes" id="UP000002030">
    <property type="component" value="Chromosome"/>
</dbReference>
<evidence type="ECO:0000259" key="1">
    <source>
        <dbReference type="PROSITE" id="PS51833"/>
    </source>
</evidence>
<organism evidence="2 3">
    <name type="scientific">Thermanaerovibrio acidaminovorans (strain ATCC 49978 / DSM 6589 / Su883)</name>
    <name type="common">Selenomonas acidaminovorans</name>
    <dbReference type="NCBI Taxonomy" id="525903"/>
    <lineage>
        <taxon>Bacteria</taxon>
        <taxon>Thermotogati</taxon>
        <taxon>Synergistota</taxon>
        <taxon>Synergistia</taxon>
        <taxon>Synergistales</taxon>
        <taxon>Synergistaceae</taxon>
        <taxon>Thermanaerovibrio</taxon>
    </lineage>
</organism>
<dbReference type="eggNOG" id="COG1639">
    <property type="taxonomic scope" value="Bacteria"/>
</dbReference>
<dbReference type="InterPro" id="IPR052340">
    <property type="entry name" value="RNase_Y/CdgJ"/>
</dbReference>
<name>D1B9Q9_THEAS</name>
<accession>D1B9Q9</accession>
<protein>
    <submittedName>
        <fullName evidence="2">Metal dependent phosphohydrolase</fullName>
    </submittedName>
</protein>
<dbReference type="RefSeq" id="WP_012869527.1">
    <property type="nucleotide sequence ID" value="NC_013522.1"/>
</dbReference>
<gene>
    <name evidence="2" type="ordered locus">Taci_0779</name>
</gene>
<dbReference type="InterPro" id="IPR003607">
    <property type="entry name" value="HD/PDEase_dom"/>
</dbReference>
<keyword evidence="3" id="KW-1185">Reference proteome</keyword>
<dbReference type="SUPFAM" id="SSF109604">
    <property type="entry name" value="HD-domain/PDEase-like"/>
    <property type="match status" value="1"/>
</dbReference>
<dbReference type="NCBIfam" id="TIGR00277">
    <property type="entry name" value="HDIG"/>
    <property type="match status" value="1"/>
</dbReference>
<dbReference type="STRING" id="525903.Taci_0779"/>
<dbReference type="PANTHER" id="PTHR33525">
    <property type="match status" value="1"/>
</dbReference>
<proteinExistence type="predicted"/>
<evidence type="ECO:0000313" key="3">
    <source>
        <dbReference type="Proteomes" id="UP000002030"/>
    </source>
</evidence>
<sequence length="297" mass="33602">MQGLDDRTRDLIQRRVLKRVSDIPSLPQFVIDTLKKLDDPKSNAQDVADKLAKDEGLVLRILRLANSAYYGLPRRITSISEAIALLGFKTVKSIVLAASVYKFMDGAFTGYALDRGELWRHSLSVAFSSRHIAKRFKDVDDEEAYVAGMVHDIGKIVLNDYVRFGYSIIVKLVEEDQMPFMDAERQVLGFDHAQVGGLIMEQWNLPERYMIAARYHHSPWELPDEQAEHRRFLDVIHVANSLCLMLGAGLGADGLQYSVWPESLERLGLSSDVEVLMSELVDLMAQVDQELSMEAME</sequence>
<dbReference type="AlphaFoldDB" id="D1B9Q9"/>
<dbReference type="InterPro" id="IPR006675">
    <property type="entry name" value="HDIG_dom"/>
</dbReference>
<evidence type="ECO:0000313" key="2">
    <source>
        <dbReference type="EMBL" id="ACZ19012.1"/>
    </source>
</evidence>
<dbReference type="SMART" id="SM00471">
    <property type="entry name" value="HDc"/>
    <property type="match status" value="1"/>
</dbReference>
<dbReference type="PROSITE" id="PS51833">
    <property type="entry name" value="HDOD"/>
    <property type="match status" value="1"/>
</dbReference>
<dbReference type="Gene3D" id="1.10.3210.10">
    <property type="entry name" value="Hypothetical protein af1432"/>
    <property type="match status" value="1"/>
</dbReference>
<dbReference type="InterPro" id="IPR013976">
    <property type="entry name" value="HDOD"/>
</dbReference>
<dbReference type="CDD" id="cd00077">
    <property type="entry name" value="HDc"/>
    <property type="match status" value="1"/>
</dbReference>
<dbReference type="PANTHER" id="PTHR33525:SF3">
    <property type="entry name" value="RIBONUCLEASE Y"/>
    <property type="match status" value="1"/>
</dbReference>
<dbReference type="OrthoDB" id="9788446at2"/>
<dbReference type="EMBL" id="CP001818">
    <property type="protein sequence ID" value="ACZ19012.1"/>
    <property type="molecule type" value="Genomic_DNA"/>
</dbReference>
<dbReference type="Pfam" id="PF08668">
    <property type="entry name" value="HDOD"/>
    <property type="match status" value="1"/>
</dbReference>
<dbReference type="EnsemblBacteria" id="ACZ19012">
    <property type="protein sequence ID" value="ACZ19012"/>
    <property type="gene ID" value="Taci_0779"/>
</dbReference>
<reference evidence="2 3" key="1">
    <citation type="journal article" date="2009" name="Stand. Genomic Sci.">
        <title>Complete genome sequence of Thermanaerovibrio acidaminovorans type strain (Su883).</title>
        <authorList>
            <person name="Chovatia M."/>
            <person name="Sikorski J."/>
            <person name="Schroder M."/>
            <person name="Lapidus A."/>
            <person name="Nolan M."/>
            <person name="Tice H."/>
            <person name="Glavina Del Rio T."/>
            <person name="Copeland A."/>
            <person name="Cheng J.F."/>
            <person name="Lucas S."/>
            <person name="Chen F."/>
            <person name="Bruce D."/>
            <person name="Goodwin L."/>
            <person name="Pitluck S."/>
            <person name="Ivanova N."/>
            <person name="Mavromatis K."/>
            <person name="Ovchinnikova G."/>
            <person name="Pati A."/>
            <person name="Chen A."/>
            <person name="Palaniappan K."/>
            <person name="Land M."/>
            <person name="Hauser L."/>
            <person name="Chang Y.J."/>
            <person name="Jeffries C.D."/>
            <person name="Chain P."/>
            <person name="Saunders E."/>
            <person name="Detter J.C."/>
            <person name="Brettin T."/>
            <person name="Rohde M."/>
            <person name="Goker M."/>
            <person name="Spring S."/>
            <person name="Bristow J."/>
            <person name="Markowitz V."/>
            <person name="Hugenholtz P."/>
            <person name="Kyrpides N.C."/>
            <person name="Klenk H.P."/>
            <person name="Eisen J.A."/>
        </authorList>
    </citation>
    <scope>NUCLEOTIDE SEQUENCE [LARGE SCALE GENOMIC DNA]</scope>
    <source>
        <strain evidence="3">ATCC 49978 / DSM 6589 / Su883</strain>
    </source>
</reference>
<dbReference type="KEGG" id="tai:Taci_0779"/>
<feature type="domain" description="HDOD" evidence="1">
    <location>
        <begin position="23"/>
        <end position="219"/>
    </location>
</feature>
<dbReference type="HOGENOM" id="CLU_048246_4_2_0"/>